<sequence length="399" mass="42562">MGAPVNAILAADRDHHHQHQPTFFPSRPGLRERWEAAGDEHRSDMARFNAALRSGYFLLAARAHGRATGPMGGYDAARTVEPPGHPTRTSVVCRRSRAAGGRTGAERGIVGRVLAPGQRAELYVAGVDTKPQLVYASTTMLFEAPNWSADGRYLVVNADGGLYRIPVEGGEPEPIELGDVPPINNDHVLAPDGTAVYVSAQDGHLYRVAAGVATRLTDDQAPARAFRYYLHGISADGATLAFVGTERVGADAGALRRLFTRPAGPGTDTLLGSGFSPADGPEFAPDGGIYFNSERGADVPGHAQLYRVGPDGRQPVRLTDDERVNWFPHPSPDGTHLAYVSFPPGTLGHPENVDVLVRLCRPDGTGVRDVAAVFGGQGTMNVNSWSPDSTRFAFVAYPT</sequence>
<dbReference type="InterPro" id="IPR011659">
    <property type="entry name" value="WD40"/>
</dbReference>
<dbReference type="SUPFAM" id="SSF82171">
    <property type="entry name" value="DPP6 N-terminal domain-like"/>
    <property type="match status" value="1"/>
</dbReference>
<evidence type="ECO:0008006" key="3">
    <source>
        <dbReference type="Google" id="ProtNLM"/>
    </source>
</evidence>
<accession>A0A810L6M7</accession>
<dbReference type="KEGG" id="aser:Asera_41140"/>
<proteinExistence type="predicted"/>
<dbReference type="RefSeq" id="WP_211255477.1">
    <property type="nucleotide sequence ID" value="NZ_AP023354.1"/>
</dbReference>
<dbReference type="GO" id="GO:0016491">
    <property type="term" value="F:oxidoreductase activity"/>
    <property type="evidence" value="ECO:0007669"/>
    <property type="project" value="InterPro"/>
</dbReference>
<organism evidence="1 2">
    <name type="scientific">Actinocatenispora sera</name>
    <dbReference type="NCBI Taxonomy" id="390989"/>
    <lineage>
        <taxon>Bacteria</taxon>
        <taxon>Bacillati</taxon>
        <taxon>Actinomycetota</taxon>
        <taxon>Actinomycetes</taxon>
        <taxon>Micromonosporales</taxon>
        <taxon>Micromonosporaceae</taxon>
        <taxon>Actinocatenispora</taxon>
    </lineage>
</organism>
<keyword evidence="2" id="KW-1185">Reference proteome</keyword>
<evidence type="ECO:0000313" key="2">
    <source>
        <dbReference type="Proteomes" id="UP000680750"/>
    </source>
</evidence>
<dbReference type="InterPro" id="IPR000415">
    <property type="entry name" value="Nitroreductase-like"/>
</dbReference>
<dbReference type="Pfam" id="PF07676">
    <property type="entry name" value="PD40"/>
    <property type="match status" value="1"/>
</dbReference>
<gene>
    <name evidence="1" type="ORF">Asera_41140</name>
</gene>
<dbReference type="EMBL" id="AP023354">
    <property type="protein sequence ID" value="BCJ30006.1"/>
    <property type="molecule type" value="Genomic_DNA"/>
</dbReference>
<dbReference type="Gene3D" id="2.120.10.30">
    <property type="entry name" value="TolB, C-terminal domain"/>
    <property type="match status" value="1"/>
</dbReference>
<dbReference type="SUPFAM" id="SSF55469">
    <property type="entry name" value="FMN-dependent nitroreductase-like"/>
    <property type="match status" value="1"/>
</dbReference>
<protein>
    <recommendedName>
        <fullName evidence="3">Biopolymer transporter Tol</fullName>
    </recommendedName>
</protein>
<name>A0A810L6M7_9ACTN</name>
<dbReference type="InterPro" id="IPR011042">
    <property type="entry name" value="6-blade_b-propeller_TolB-like"/>
</dbReference>
<evidence type="ECO:0000313" key="1">
    <source>
        <dbReference type="EMBL" id="BCJ30006.1"/>
    </source>
</evidence>
<reference evidence="1" key="1">
    <citation type="submission" date="2020-08" db="EMBL/GenBank/DDBJ databases">
        <title>Whole genome shotgun sequence of Actinocatenispora sera NBRC 101916.</title>
        <authorList>
            <person name="Komaki H."/>
            <person name="Tamura T."/>
        </authorList>
    </citation>
    <scope>NUCLEOTIDE SEQUENCE</scope>
    <source>
        <strain evidence="1">NBRC 101916</strain>
    </source>
</reference>
<dbReference type="AlphaFoldDB" id="A0A810L6M7"/>
<dbReference type="Proteomes" id="UP000680750">
    <property type="component" value="Chromosome"/>
</dbReference>